<dbReference type="Proteomes" id="UP000298111">
    <property type="component" value="Unassembled WGS sequence"/>
</dbReference>
<dbReference type="InterPro" id="IPR036388">
    <property type="entry name" value="WH-like_DNA-bd_sf"/>
</dbReference>
<dbReference type="EMBL" id="RCIY01000087">
    <property type="protein sequence ID" value="TGG78485.1"/>
    <property type="molecule type" value="Genomic_DNA"/>
</dbReference>
<evidence type="ECO:0000313" key="3">
    <source>
        <dbReference type="Proteomes" id="UP000298111"/>
    </source>
</evidence>
<dbReference type="GO" id="GO:0006355">
    <property type="term" value="P:regulation of DNA-templated transcription"/>
    <property type="evidence" value="ECO:0007669"/>
    <property type="project" value="InterPro"/>
</dbReference>
<dbReference type="SUPFAM" id="SSF46785">
    <property type="entry name" value="Winged helix' DNA-binding domain"/>
    <property type="match status" value="1"/>
</dbReference>
<protein>
    <submittedName>
        <fullName evidence="2">MarR family transcriptional regulator</fullName>
    </submittedName>
</protein>
<evidence type="ECO:0000313" key="2">
    <source>
        <dbReference type="EMBL" id="TGG78485.1"/>
    </source>
</evidence>
<dbReference type="GO" id="GO:0003677">
    <property type="term" value="F:DNA binding"/>
    <property type="evidence" value="ECO:0007669"/>
    <property type="project" value="InterPro"/>
</dbReference>
<proteinExistence type="predicted"/>
<organism evidence="2 3">
    <name type="scientific">Streptomyces albus</name>
    <dbReference type="NCBI Taxonomy" id="1888"/>
    <lineage>
        <taxon>Bacteria</taxon>
        <taxon>Bacillati</taxon>
        <taxon>Actinomycetota</taxon>
        <taxon>Actinomycetes</taxon>
        <taxon>Kitasatosporales</taxon>
        <taxon>Streptomycetaceae</taxon>
        <taxon>Streptomyces</taxon>
    </lineage>
</organism>
<dbReference type="InterPro" id="IPR000835">
    <property type="entry name" value="HTH_MarR-typ"/>
</dbReference>
<dbReference type="AlphaFoldDB" id="A0A8H1QN57"/>
<dbReference type="InterPro" id="IPR036390">
    <property type="entry name" value="WH_DNA-bd_sf"/>
</dbReference>
<feature type="domain" description="HTH marR-type" evidence="1">
    <location>
        <begin position="29"/>
        <end position="75"/>
    </location>
</feature>
<comment type="caution">
    <text evidence="2">The sequence shown here is derived from an EMBL/GenBank/DDBJ whole genome shotgun (WGS) entry which is preliminary data.</text>
</comment>
<name>A0A8H1QN57_9ACTN</name>
<reference evidence="2 3" key="1">
    <citation type="submission" date="2018-10" db="EMBL/GenBank/DDBJ databases">
        <title>Isolation of pseudouridimycin from Streptomyces albus DSM 40763.</title>
        <authorList>
            <person name="Rosenqvist P."/>
            <person name="Metsae-Ketelae M."/>
            <person name="Virta P."/>
        </authorList>
    </citation>
    <scope>NUCLEOTIDE SEQUENCE [LARGE SCALE GENOMIC DNA]</scope>
    <source>
        <strain evidence="2 3">DSM 40763</strain>
    </source>
</reference>
<dbReference type="Gene3D" id="1.10.10.10">
    <property type="entry name" value="Winged helix-like DNA-binding domain superfamily/Winged helix DNA-binding domain"/>
    <property type="match status" value="1"/>
</dbReference>
<accession>A0A8H1QN57</accession>
<gene>
    <name evidence="2" type="ORF">D8771_25160</name>
</gene>
<evidence type="ECO:0000259" key="1">
    <source>
        <dbReference type="Pfam" id="PF12802"/>
    </source>
</evidence>
<dbReference type="Pfam" id="PF12802">
    <property type="entry name" value="MarR_2"/>
    <property type="match status" value="1"/>
</dbReference>
<sequence>MPRQSPYPELDALQERTSELSHLKQNLLMTYAILGGLEHAVERTAAELAERIGVPRSHFSRARRELEADGWLEHVYSEGQVPFFRLGEKATGREVVVPLHSRPTA</sequence>